<sequence>MFKNLFVVLQKIGKSLMLPVSVLPIAGILLGVGSADLSWIPSSVSQVMAEAGGSVFSNMPLIFAIGVALGFTNNDGVSALASVVAYGIMSKTMIVVAPWVLGLSTAEIEAQHLTDTGVLGGIIAGIIAASMFNRFYRIKLPEYLGFFAGKRFVPIISGLIAIFVGIILSFIWPPIGTAIQRFSEWAAYQNPAVAFGIYGVVERALVPFGLHHIWNVPFQMQVGEYVNSAGQVFHGDIPRYMAGDPTAGMLSGGFLFKMFGLPAAAIAIWHSARPENRVKVGGIMISAALTAFLTGITEPIEFSFMFVAPILYVIHAILAGLAFVICILLGMRDGTSFSHGLIDFIVLSGNSSKLYLFPIIGLLYAITYYSIFRFLIVKLNLKTPGREVEDKNAKQADKSAMGQSLVAAFGGKDNISSLDACITRLRIGVKEIDKVDRDELKRLGAAGVVVVGSGIQAIFGPKSDNLKTEMDEYIRSLDSAE</sequence>
<dbReference type="AlphaFoldDB" id="A0A379FAR5"/>
<evidence type="ECO:0000256" key="6">
    <source>
        <dbReference type="ARBA" id="ARBA00022597"/>
    </source>
</evidence>
<dbReference type="FunFam" id="3.30.1360.60:FF:000001">
    <property type="entry name" value="PTS system glucose-specific IIBC component PtsG"/>
    <property type="match status" value="1"/>
</dbReference>
<evidence type="ECO:0000256" key="7">
    <source>
        <dbReference type="ARBA" id="ARBA00022679"/>
    </source>
</evidence>
<dbReference type="Pfam" id="PF00367">
    <property type="entry name" value="PTS_EIIB"/>
    <property type="match status" value="1"/>
</dbReference>
<evidence type="ECO:0000256" key="5">
    <source>
        <dbReference type="ARBA" id="ARBA00022475"/>
    </source>
</evidence>
<dbReference type="InterPro" id="IPR003352">
    <property type="entry name" value="PTS_EIIC"/>
</dbReference>
<dbReference type="InterPro" id="IPR011299">
    <property type="entry name" value="PTS_IIBC_glc"/>
</dbReference>
<evidence type="ECO:0000256" key="9">
    <source>
        <dbReference type="ARBA" id="ARBA00022692"/>
    </source>
</evidence>
<gene>
    <name evidence="19" type="primary">ptsG_3</name>
    <name evidence="19" type="ORF">NCTC10376_02604</name>
</gene>
<evidence type="ECO:0000256" key="16">
    <source>
        <dbReference type="SAM" id="Phobius"/>
    </source>
</evidence>
<dbReference type="PROSITE" id="PS01035">
    <property type="entry name" value="PTS_EIIB_TYPE_1_CYS"/>
    <property type="match status" value="1"/>
</dbReference>
<dbReference type="PROSITE" id="PS51103">
    <property type="entry name" value="PTS_EIIC_TYPE_1"/>
    <property type="match status" value="1"/>
</dbReference>
<dbReference type="NCBIfam" id="TIGR02002">
    <property type="entry name" value="PTS-II-BC-glcB"/>
    <property type="match status" value="1"/>
</dbReference>
<dbReference type="InterPro" id="IPR018113">
    <property type="entry name" value="PTrfase_EIIB_Cys"/>
</dbReference>
<feature type="transmembrane region" description="Helical" evidence="16">
    <location>
        <begin position="77"/>
        <end position="101"/>
    </location>
</feature>
<dbReference type="SMR" id="A0A379FAR5"/>
<keyword evidence="9 16" id="KW-0812">Transmembrane</keyword>
<evidence type="ECO:0000259" key="17">
    <source>
        <dbReference type="PROSITE" id="PS51098"/>
    </source>
</evidence>
<evidence type="ECO:0000256" key="15">
    <source>
        <dbReference type="PROSITE-ProRule" id="PRU00421"/>
    </source>
</evidence>
<keyword evidence="5" id="KW-1003">Cell membrane</keyword>
<feature type="active site" description="Phosphocysteine intermediate; for EIIB activity" evidence="15">
    <location>
        <position position="421"/>
    </location>
</feature>
<organism evidence="19 20">
    <name type="scientific">Proteus vulgaris</name>
    <dbReference type="NCBI Taxonomy" id="585"/>
    <lineage>
        <taxon>Bacteria</taxon>
        <taxon>Pseudomonadati</taxon>
        <taxon>Pseudomonadota</taxon>
        <taxon>Gammaproteobacteria</taxon>
        <taxon>Enterobacterales</taxon>
        <taxon>Morganellaceae</taxon>
        <taxon>Proteus</taxon>
    </lineage>
</organism>
<dbReference type="Proteomes" id="UP000254331">
    <property type="component" value="Unassembled WGS sequence"/>
</dbReference>
<dbReference type="GeneID" id="93393191"/>
<feature type="transmembrane region" description="Helical" evidence="16">
    <location>
        <begin position="113"/>
        <end position="132"/>
    </location>
</feature>
<dbReference type="RefSeq" id="WP_036934053.1">
    <property type="nucleotide sequence ID" value="NZ_CABMNT010000003.1"/>
</dbReference>
<dbReference type="NCBIfam" id="TIGR00826">
    <property type="entry name" value="EIIB_glc"/>
    <property type="match status" value="1"/>
</dbReference>
<feature type="domain" description="PTS EIIC type-1" evidence="18">
    <location>
        <begin position="3"/>
        <end position="388"/>
    </location>
</feature>
<keyword evidence="10" id="KW-0418">Kinase</keyword>
<dbReference type="Gene3D" id="3.30.1360.60">
    <property type="entry name" value="Glucose permease domain IIB"/>
    <property type="match status" value="1"/>
</dbReference>
<evidence type="ECO:0000256" key="13">
    <source>
        <dbReference type="ARBA" id="ARBA00032303"/>
    </source>
</evidence>
<dbReference type="GO" id="GO:0008982">
    <property type="term" value="F:protein-N(PI)-phosphohistidine-sugar phosphotransferase activity"/>
    <property type="evidence" value="ECO:0007669"/>
    <property type="project" value="InterPro"/>
</dbReference>
<dbReference type="GO" id="GO:0055056">
    <property type="term" value="F:D-glucose transmembrane transporter activity"/>
    <property type="evidence" value="ECO:0007669"/>
    <property type="project" value="InterPro"/>
</dbReference>
<evidence type="ECO:0000256" key="3">
    <source>
        <dbReference type="ARBA" id="ARBA00021468"/>
    </source>
</evidence>
<feature type="transmembrane region" description="Helical" evidence="16">
    <location>
        <begin position="152"/>
        <end position="172"/>
    </location>
</feature>
<dbReference type="InterPro" id="IPR004719">
    <property type="entry name" value="PTS_maltose/Glc_sub_IIC"/>
</dbReference>
<keyword evidence="7" id="KW-0808">Transferase</keyword>
<proteinExistence type="predicted"/>
<dbReference type="SUPFAM" id="SSF55604">
    <property type="entry name" value="Glucose permease domain IIB"/>
    <property type="match status" value="1"/>
</dbReference>
<evidence type="ECO:0000256" key="1">
    <source>
        <dbReference type="ARBA" id="ARBA00004651"/>
    </source>
</evidence>
<dbReference type="Pfam" id="PF02378">
    <property type="entry name" value="PTS_EIIC"/>
    <property type="match status" value="1"/>
</dbReference>
<feature type="domain" description="PTS EIIB type-1" evidence="17">
    <location>
        <begin position="399"/>
        <end position="480"/>
    </location>
</feature>
<evidence type="ECO:0000256" key="4">
    <source>
        <dbReference type="ARBA" id="ARBA00022448"/>
    </source>
</evidence>
<dbReference type="PROSITE" id="PS51098">
    <property type="entry name" value="PTS_EIIB_TYPE_1"/>
    <property type="match status" value="1"/>
</dbReference>
<feature type="transmembrane region" description="Helical" evidence="16">
    <location>
        <begin position="278"/>
        <end position="297"/>
    </location>
</feature>
<feature type="transmembrane region" description="Helical" evidence="16">
    <location>
        <begin position="254"/>
        <end position="272"/>
    </location>
</feature>
<evidence type="ECO:0000256" key="14">
    <source>
        <dbReference type="ARBA" id="ARBA00047336"/>
    </source>
</evidence>
<dbReference type="InterPro" id="IPR001996">
    <property type="entry name" value="PTS_IIB_1"/>
</dbReference>
<evidence type="ECO:0000259" key="18">
    <source>
        <dbReference type="PROSITE" id="PS51103"/>
    </source>
</evidence>
<dbReference type="GO" id="GO:0005886">
    <property type="term" value="C:plasma membrane"/>
    <property type="evidence" value="ECO:0007669"/>
    <property type="project" value="UniProtKB-SubCell"/>
</dbReference>
<dbReference type="NCBIfam" id="TIGR00852">
    <property type="entry name" value="pts-Glc"/>
    <property type="match status" value="1"/>
</dbReference>
<dbReference type="CDD" id="cd00212">
    <property type="entry name" value="PTS_IIB_glc"/>
    <property type="match status" value="1"/>
</dbReference>
<evidence type="ECO:0000256" key="10">
    <source>
        <dbReference type="ARBA" id="ARBA00022777"/>
    </source>
</evidence>
<keyword evidence="12 16" id="KW-0472">Membrane</keyword>
<evidence type="ECO:0000313" key="19">
    <source>
        <dbReference type="EMBL" id="SUC16697.1"/>
    </source>
</evidence>
<keyword evidence="4" id="KW-0813">Transport</keyword>
<evidence type="ECO:0000256" key="2">
    <source>
        <dbReference type="ARBA" id="ARBA00011910"/>
    </source>
</evidence>
<dbReference type="InterPro" id="IPR036878">
    <property type="entry name" value="Glu_permease_IIB"/>
</dbReference>
<dbReference type="PANTHER" id="PTHR30009:SF20">
    <property type="entry name" value="PTS SYSTEM GLUCOSE-SPECIFIC EIICB COMPONENT-RELATED"/>
    <property type="match status" value="1"/>
</dbReference>
<comment type="catalytic activity">
    <reaction evidence="14">
        <text>N(pros)-phospho-L-histidyl-[protein] + D-glucose(out) = D-glucose 6-phosphate(in) + L-histidyl-[protein]</text>
        <dbReference type="Rhea" id="RHEA:33367"/>
        <dbReference type="Rhea" id="RHEA-COMP:9745"/>
        <dbReference type="Rhea" id="RHEA-COMP:9746"/>
        <dbReference type="ChEBI" id="CHEBI:4167"/>
        <dbReference type="ChEBI" id="CHEBI:29979"/>
        <dbReference type="ChEBI" id="CHEBI:61548"/>
        <dbReference type="ChEBI" id="CHEBI:64837"/>
        <dbReference type="EC" id="2.7.1.199"/>
    </reaction>
</comment>
<reference evidence="19 20" key="1">
    <citation type="submission" date="2018-06" db="EMBL/GenBank/DDBJ databases">
        <authorList>
            <consortium name="Pathogen Informatics"/>
            <person name="Doyle S."/>
        </authorList>
    </citation>
    <scope>NUCLEOTIDE SEQUENCE [LARGE SCALE GENOMIC DNA]</scope>
    <source>
        <strain evidence="19 20">NCTC10376</strain>
    </source>
</reference>
<evidence type="ECO:0000313" key="20">
    <source>
        <dbReference type="Proteomes" id="UP000254331"/>
    </source>
</evidence>
<comment type="subcellular location">
    <subcellularLocation>
        <location evidence="1">Cell membrane</location>
        <topology evidence="1">Multi-pass membrane protein</topology>
    </subcellularLocation>
</comment>
<evidence type="ECO:0000256" key="11">
    <source>
        <dbReference type="ARBA" id="ARBA00022989"/>
    </source>
</evidence>
<evidence type="ECO:0000256" key="8">
    <source>
        <dbReference type="ARBA" id="ARBA00022683"/>
    </source>
</evidence>
<keyword evidence="8" id="KW-0598">Phosphotransferase system</keyword>
<dbReference type="GO" id="GO:0009401">
    <property type="term" value="P:phosphoenolpyruvate-dependent sugar phosphotransferase system"/>
    <property type="evidence" value="ECO:0007669"/>
    <property type="project" value="UniProtKB-KW"/>
</dbReference>
<dbReference type="GO" id="GO:1904659">
    <property type="term" value="P:D-glucose transmembrane transport"/>
    <property type="evidence" value="ECO:0007669"/>
    <property type="project" value="InterPro"/>
</dbReference>
<dbReference type="InterPro" id="IPR013013">
    <property type="entry name" value="PTS_EIIC_1"/>
</dbReference>
<protein>
    <recommendedName>
        <fullName evidence="3">PTS system glucose-specific EIICB component</fullName>
        <ecNumber evidence="2">2.7.1.199</ecNumber>
    </recommendedName>
    <alternativeName>
        <fullName evidence="13">EIICB-Glc</fullName>
    </alternativeName>
</protein>
<feature type="transmembrane region" description="Helical" evidence="16">
    <location>
        <begin position="20"/>
        <end position="39"/>
    </location>
</feature>
<dbReference type="NCBIfam" id="NF008301">
    <property type="entry name" value="PRK11089.1"/>
    <property type="match status" value="1"/>
</dbReference>
<feature type="transmembrane region" description="Helical" evidence="16">
    <location>
        <begin position="354"/>
        <end position="376"/>
    </location>
</feature>
<feature type="transmembrane region" description="Helical" evidence="16">
    <location>
        <begin position="51"/>
        <end position="71"/>
    </location>
</feature>
<dbReference type="PANTHER" id="PTHR30009">
    <property type="entry name" value="CYTOCHROME C-TYPE SYNTHESIS PROTEIN AND PTS TRANSMEMBRANE COMPONENT"/>
    <property type="match status" value="1"/>
</dbReference>
<dbReference type="OrthoDB" id="7571469at2"/>
<evidence type="ECO:0000256" key="12">
    <source>
        <dbReference type="ARBA" id="ARBA00023136"/>
    </source>
</evidence>
<keyword evidence="6" id="KW-0762">Sugar transport</keyword>
<name>A0A379FAR5_PROVU</name>
<accession>A0A379FAR5</accession>
<feature type="transmembrane region" description="Helical" evidence="16">
    <location>
        <begin position="304"/>
        <end position="331"/>
    </location>
</feature>
<dbReference type="InterPro" id="IPR050429">
    <property type="entry name" value="PTS_Glucose_EIICBA"/>
</dbReference>
<dbReference type="EC" id="2.7.1.199" evidence="2"/>
<dbReference type="GO" id="GO:0090564">
    <property type="term" value="F:protein-phosphocysteine-glucose phosphotransferase system transporter activity"/>
    <property type="evidence" value="ECO:0007669"/>
    <property type="project" value="TreeGrafter"/>
</dbReference>
<keyword evidence="11 16" id="KW-1133">Transmembrane helix</keyword>
<dbReference type="GO" id="GO:0016301">
    <property type="term" value="F:kinase activity"/>
    <property type="evidence" value="ECO:0007669"/>
    <property type="project" value="UniProtKB-KW"/>
</dbReference>
<dbReference type="EMBL" id="UGTW01000001">
    <property type="protein sequence ID" value="SUC16697.1"/>
    <property type="molecule type" value="Genomic_DNA"/>
</dbReference>